<dbReference type="EMBL" id="JWLW01000004">
    <property type="protein sequence ID" value="KHT56677.1"/>
    <property type="molecule type" value="Genomic_DNA"/>
</dbReference>
<dbReference type="Proteomes" id="UP000031197">
    <property type="component" value="Unassembled WGS sequence"/>
</dbReference>
<dbReference type="Pfam" id="PF00691">
    <property type="entry name" value="OmpA"/>
    <property type="match status" value="1"/>
</dbReference>
<dbReference type="PRINTS" id="PR01021">
    <property type="entry name" value="OMPADOMAIN"/>
</dbReference>
<dbReference type="SUPFAM" id="SSF103088">
    <property type="entry name" value="OmpA-like"/>
    <property type="match status" value="1"/>
</dbReference>
<dbReference type="AlphaFoldDB" id="A0A0B3YPJ4"/>
<evidence type="ECO:0000256" key="3">
    <source>
        <dbReference type="PROSITE-ProRule" id="PRU00473"/>
    </source>
</evidence>
<comment type="subcellular location">
    <subcellularLocation>
        <location evidence="1">Cell outer membrane</location>
    </subcellularLocation>
</comment>
<dbReference type="RefSeq" id="WP_039216681.1">
    <property type="nucleotide sequence ID" value="NZ_JWLW01000004.1"/>
</dbReference>
<dbReference type="Gene3D" id="2.60.40.2540">
    <property type="match status" value="1"/>
</dbReference>
<reference evidence="6 7" key="1">
    <citation type="submission" date="2014-12" db="EMBL/GenBank/DDBJ databases">
        <title>Genome sequencing of Alteromonas marina AD001.</title>
        <authorList>
            <person name="Adrian T.G.S."/>
            <person name="Chan K.G."/>
        </authorList>
    </citation>
    <scope>NUCLEOTIDE SEQUENCE [LARGE SCALE GENOMIC DNA]</scope>
    <source>
        <strain evidence="6 7">AD001</strain>
    </source>
</reference>
<dbReference type="OrthoDB" id="6905929at2"/>
<comment type="caution">
    <text evidence="6">The sequence shown here is derived from an EMBL/GenBank/DDBJ whole genome shotgun (WGS) entry which is preliminary data.</text>
</comment>
<dbReference type="PANTHER" id="PTHR30329:SF17">
    <property type="entry name" value="LIPOPROTEIN YFIB-RELATED"/>
    <property type="match status" value="1"/>
</dbReference>
<dbReference type="Pfam" id="PF18393">
    <property type="entry name" value="MotY_N"/>
    <property type="match status" value="1"/>
</dbReference>
<feature type="chain" id="PRO_5002087250" evidence="4">
    <location>
        <begin position="22"/>
        <end position="290"/>
    </location>
</feature>
<organism evidence="6 7">
    <name type="scientific">Alteromonas marina</name>
    <dbReference type="NCBI Taxonomy" id="203795"/>
    <lineage>
        <taxon>Bacteria</taxon>
        <taxon>Pseudomonadati</taxon>
        <taxon>Pseudomonadota</taxon>
        <taxon>Gammaproteobacteria</taxon>
        <taxon>Alteromonadales</taxon>
        <taxon>Alteromonadaceae</taxon>
        <taxon>Alteromonas/Salinimonas group</taxon>
        <taxon>Alteromonas</taxon>
    </lineage>
</organism>
<dbReference type="InterPro" id="IPR006664">
    <property type="entry name" value="OMP_bac"/>
</dbReference>
<evidence type="ECO:0000256" key="4">
    <source>
        <dbReference type="SAM" id="SignalP"/>
    </source>
</evidence>
<dbReference type="InterPro" id="IPR006665">
    <property type="entry name" value="OmpA-like"/>
</dbReference>
<dbReference type="PROSITE" id="PS51123">
    <property type="entry name" value="OMPA_2"/>
    <property type="match status" value="1"/>
</dbReference>
<dbReference type="CDD" id="cd07185">
    <property type="entry name" value="OmpA_C-like"/>
    <property type="match status" value="1"/>
</dbReference>
<evidence type="ECO:0000313" key="7">
    <source>
        <dbReference type="Proteomes" id="UP000031197"/>
    </source>
</evidence>
<dbReference type="PANTHER" id="PTHR30329">
    <property type="entry name" value="STATOR ELEMENT OF FLAGELLAR MOTOR COMPLEX"/>
    <property type="match status" value="1"/>
</dbReference>
<protein>
    <submittedName>
        <fullName evidence="6">Membrane protein</fullName>
    </submittedName>
</protein>
<keyword evidence="4" id="KW-0732">Signal</keyword>
<evidence type="ECO:0000256" key="1">
    <source>
        <dbReference type="ARBA" id="ARBA00004442"/>
    </source>
</evidence>
<dbReference type="InterPro" id="IPR036737">
    <property type="entry name" value="OmpA-like_sf"/>
</dbReference>
<name>A0A0B3YPJ4_9ALTE</name>
<keyword evidence="2 3" id="KW-0472">Membrane</keyword>
<feature type="signal peptide" evidence="4">
    <location>
        <begin position="1"/>
        <end position="21"/>
    </location>
</feature>
<dbReference type="InterPro" id="IPR050330">
    <property type="entry name" value="Bact_OuterMem_StrucFunc"/>
</dbReference>
<dbReference type="InterPro" id="IPR041544">
    <property type="entry name" value="MotY_N"/>
</dbReference>
<evidence type="ECO:0000313" key="6">
    <source>
        <dbReference type="EMBL" id="KHT56677.1"/>
    </source>
</evidence>
<accession>A0A0B3YPJ4</accession>
<dbReference type="Gene3D" id="3.30.1330.60">
    <property type="entry name" value="OmpA-like domain"/>
    <property type="match status" value="1"/>
</dbReference>
<dbReference type="PRINTS" id="PR01023">
    <property type="entry name" value="NAFLGMOTY"/>
</dbReference>
<proteinExistence type="predicted"/>
<evidence type="ECO:0000259" key="5">
    <source>
        <dbReference type="PROSITE" id="PS51123"/>
    </source>
</evidence>
<dbReference type="GO" id="GO:0009279">
    <property type="term" value="C:cell outer membrane"/>
    <property type="evidence" value="ECO:0007669"/>
    <property type="project" value="UniProtKB-SubCell"/>
</dbReference>
<gene>
    <name evidence="6" type="ORF">RJ41_02555</name>
</gene>
<sequence length="290" mass="33059">MVSKLKYIALLGVVGSLSSHAAMRQYSATIESSNWRIDTDTRLQCTLNHALPGYGEAMFTSTASKQLNMEFELDMHLLPSKFDMAAVYSVPPKWMPGVAPKTIADMSLRKQYNGDLPQDAAWTMLSELEKGFWPTIYYQDWYNKYDQVSVALNASNFSGVYREFVKCVSNLLPFSFDDIAYTVLSYKNNSTELTKYSQKRLTMIGEYLKEDSELELVLLDGYTDSYGGRYNNEQLSIRRANEVKSYLTTLGVPEDRIQLTGHGEKRHIAPNDTRESRAQNRRVVVRLSKS</sequence>
<keyword evidence="7" id="KW-1185">Reference proteome</keyword>
<feature type="domain" description="OmpA-like" evidence="5">
    <location>
        <begin position="174"/>
        <end position="290"/>
    </location>
</feature>
<evidence type="ECO:0000256" key="2">
    <source>
        <dbReference type="ARBA" id="ARBA00023136"/>
    </source>
</evidence>